<evidence type="ECO:0000256" key="2">
    <source>
        <dbReference type="ARBA" id="ARBA00022649"/>
    </source>
</evidence>
<dbReference type="InterPro" id="IPR005031">
    <property type="entry name" value="COQ10_START"/>
</dbReference>
<comment type="similarity">
    <text evidence="1">Belongs to the ribosome association toxin RatA family.</text>
</comment>
<dbReference type="RefSeq" id="WP_284204377.1">
    <property type="nucleotide sequence ID" value="NZ_BSPQ01000010.1"/>
</dbReference>
<proteinExistence type="inferred from homology"/>
<accession>A0ABQ6E1P5</accession>
<dbReference type="SUPFAM" id="SSF55961">
    <property type="entry name" value="Bet v1-like"/>
    <property type="match status" value="1"/>
</dbReference>
<dbReference type="PANTHER" id="PTHR12901:SF10">
    <property type="entry name" value="COENZYME Q-BINDING PROTEIN COQ10, MITOCHONDRIAL"/>
    <property type="match status" value="1"/>
</dbReference>
<evidence type="ECO:0000313" key="5">
    <source>
        <dbReference type="Proteomes" id="UP001157353"/>
    </source>
</evidence>
<dbReference type="PANTHER" id="PTHR12901">
    <property type="entry name" value="SPERM PROTEIN HOMOLOG"/>
    <property type="match status" value="1"/>
</dbReference>
<gene>
    <name evidence="4" type="primary">yfjG</name>
    <name evidence="4" type="ORF">GCM10007916_23260</name>
</gene>
<sequence length="145" mass="16120">MAEVSRSALLMYSADEMYQLVNDVNAYPEFLPGCVDAKILTHIDDVMSASVIVSKAGIKQEFTTENTLLDGRSIAMNLVDGPFKHLSGGWRFLPLDEQACKVSLDLKFEFSSKLVEIAFGRVFNELVGSMVKSFSERAKVIYGIR</sequence>
<keyword evidence="5" id="KW-1185">Reference proteome</keyword>
<keyword evidence="2" id="KW-1277">Toxin-antitoxin system</keyword>
<comment type="caution">
    <text evidence="4">The sequence shown here is derived from an EMBL/GenBank/DDBJ whole genome shotgun (WGS) entry which is preliminary data.</text>
</comment>
<name>A0ABQ6E1P5_9GAMM</name>
<keyword evidence="4" id="KW-0830">Ubiquinone</keyword>
<dbReference type="CDD" id="cd07813">
    <property type="entry name" value="COQ10p_like"/>
    <property type="match status" value="1"/>
</dbReference>
<feature type="domain" description="Coenzyme Q-binding protein COQ10 START" evidence="3">
    <location>
        <begin position="12"/>
        <end position="134"/>
    </location>
</feature>
<protein>
    <submittedName>
        <fullName evidence="4">Ubiquinone-binding protein</fullName>
    </submittedName>
</protein>
<dbReference type="Pfam" id="PF03364">
    <property type="entry name" value="Polyketide_cyc"/>
    <property type="match status" value="1"/>
</dbReference>
<dbReference type="InterPro" id="IPR044996">
    <property type="entry name" value="COQ10-like"/>
</dbReference>
<evidence type="ECO:0000259" key="3">
    <source>
        <dbReference type="Pfam" id="PF03364"/>
    </source>
</evidence>
<evidence type="ECO:0000313" key="4">
    <source>
        <dbReference type="EMBL" id="GLS91257.1"/>
    </source>
</evidence>
<dbReference type="EMBL" id="BSPQ01000010">
    <property type="protein sequence ID" value="GLS91257.1"/>
    <property type="molecule type" value="Genomic_DNA"/>
</dbReference>
<dbReference type="Gene3D" id="3.30.530.20">
    <property type="match status" value="1"/>
</dbReference>
<dbReference type="InterPro" id="IPR023393">
    <property type="entry name" value="START-like_dom_sf"/>
</dbReference>
<evidence type="ECO:0000256" key="1">
    <source>
        <dbReference type="ARBA" id="ARBA00008918"/>
    </source>
</evidence>
<dbReference type="Proteomes" id="UP001157353">
    <property type="component" value="Unassembled WGS sequence"/>
</dbReference>
<organism evidence="4 5">
    <name type="scientific">Psychromonas marina</name>
    <dbReference type="NCBI Taxonomy" id="88364"/>
    <lineage>
        <taxon>Bacteria</taxon>
        <taxon>Pseudomonadati</taxon>
        <taxon>Pseudomonadota</taxon>
        <taxon>Gammaproteobacteria</taxon>
        <taxon>Alteromonadales</taxon>
        <taxon>Psychromonadaceae</taxon>
        <taxon>Psychromonas</taxon>
    </lineage>
</organism>
<reference evidence="5" key="1">
    <citation type="journal article" date="2019" name="Int. J. Syst. Evol. Microbiol.">
        <title>The Global Catalogue of Microorganisms (GCM) 10K type strain sequencing project: providing services to taxonomists for standard genome sequencing and annotation.</title>
        <authorList>
            <consortium name="The Broad Institute Genomics Platform"/>
            <consortium name="The Broad Institute Genome Sequencing Center for Infectious Disease"/>
            <person name="Wu L."/>
            <person name="Ma J."/>
        </authorList>
    </citation>
    <scope>NUCLEOTIDE SEQUENCE [LARGE SCALE GENOMIC DNA]</scope>
    <source>
        <strain evidence="5">NBRC 103166</strain>
    </source>
</reference>